<dbReference type="OrthoDB" id="5729110at2"/>
<comment type="caution">
    <text evidence="6">The sequence shown here is derived from an EMBL/GenBank/DDBJ whole genome shotgun (WGS) entry which is preliminary data.</text>
</comment>
<evidence type="ECO:0000256" key="2">
    <source>
        <dbReference type="ARBA" id="ARBA00022729"/>
    </source>
</evidence>
<comment type="subcellular location">
    <subcellularLocation>
        <location evidence="1">Cell envelope</location>
    </subcellularLocation>
</comment>
<name>A0A0W7WQL8_9RHOB</name>
<dbReference type="InterPro" id="IPR038352">
    <property type="entry name" value="Imelysin_sf"/>
</dbReference>
<gene>
    <name evidence="6" type="ORF">AVJ23_03600</name>
</gene>
<feature type="signal peptide" evidence="4">
    <location>
        <begin position="1"/>
        <end position="20"/>
    </location>
</feature>
<evidence type="ECO:0000313" key="7">
    <source>
        <dbReference type="Proteomes" id="UP000054396"/>
    </source>
</evidence>
<proteinExistence type="predicted"/>
<feature type="compositionally biased region" description="Basic and acidic residues" evidence="3">
    <location>
        <begin position="223"/>
        <end position="234"/>
    </location>
</feature>
<keyword evidence="2 4" id="KW-0732">Signal</keyword>
<dbReference type="Proteomes" id="UP000054396">
    <property type="component" value="Unassembled WGS sequence"/>
</dbReference>
<dbReference type="CDD" id="cd14659">
    <property type="entry name" value="Imelysin-like_IPPA"/>
    <property type="match status" value="1"/>
</dbReference>
<evidence type="ECO:0000256" key="3">
    <source>
        <dbReference type="SAM" id="MobiDB-lite"/>
    </source>
</evidence>
<sequence>MRHLSLVACLAALLAGPATAGTDDALDRHVLPAMETFAEETADLSRTAAAGCGAEALRPAYHAAFDAWMGISHLRFGPLETGGRALAIGFWPDTRGFVARSVNGLLQDADPVVSDPEGFAEVSVAGRGLFALERLLFEGDEVLADDSYACAYIRAVATDLARTGQALQADWSDHAALMRSAGEDGNTVYLSPREAEQALYTALITGLEFTGDQRLGRPLGTFDRPRPTRAEARRSGRSLRNVGLSLEALRGLARSLSDVPIPQTEAAFADALSVAEGLDDPVLADPAGRLKVEILQQRVELVKTAVAAEIGAALGLSTGFNATDGD</sequence>
<feature type="domain" description="Imelysin-like" evidence="5">
    <location>
        <begin position="31"/>
        <end position="299"/>
    </location>
</feature>
<dbReference type="Gene3D" id="1.20.1420.20">
    <property type="entry name" value="M75 peptidase, HXXE motif"/>
    <property type="match status" value="1"/>
</dbReference>
<evidence type="ECO:0000259" key="5">
    <source>
        <dbReference type="Pfam" id="PF09375"/>
    </source>
</evidence>
<dbReference type="InterPro" id="IPR018976">
    <property type="entry name" value="Imelysin-like"/>
</dbReference>
<evidence type="ECO:0000256" key="4">
    <source>
        <dbReference type="SAM" id="SignalP"/>
    </source>
</evidence>
<evidence type="ECO:0000313" key="6">
    <source>
        <dbReference type="EMBL" id="KUF12804.1"/>
    </source>
</evidence>
<feature type="chain" id="PRO_5006936589" evidence="4">
    <location>
        <begin position="21"/>
        <end position="326"/>
    </location>
</feature>
<organism evidence="6 7">
    <name type="scientific">Pseudoponticoccus marisrubri</name>
    <dbReference type="NCBI Taxonomy" id="1685382"/>
    <lineage>
        <taxon>Bacteria</taxon>
        <taxon>Pseudomonadati</taxon>
        <taxon>Pseudomonadota</taxon>
        <taxon>Alphaproteobacteria</taxon>
        <taxon>Rhodobacterales</taxon>
        <taxon>Roseobacteraceae</taxon>
        <taxon>Pseudoponticoccus</taxon>
    </lineage>
</organism>
<evidence type="ECO:0000256" key="1">
    <source>
        <dbReference type="ARBA" id="ARBA00004196"/>
    </source>
</evidence>
<dbReference type="InterPro" id="IPR034984">
    <property type="entry name" value="Imelysin-like_IPPA"/>
</dbReference>
<dbReference type="EMBL" id="LPXO01000001">
    <property type="protein sequence ID" value="KUF12804.1"/>
    <property type="molecule type" value="Genomic_DNA"/>
</dbReference>
<feature type="region of interest" description="Disordered" evidence="3">
    <location>
        <begin position="216"/>
        <end position="236"/>
    </location>
</feature>
<keyword evidence="7" id="KW-1185">Reference proteome</keyword>
<dbReference type="Pfam" id="PF09375">
    <property type="entry name" value="Peptidase_M75"/>
    <property type="match status" value="1"/>
</dbReference>
<accession>A0A0W7WQL8</accession>
<dbReference type="STRING" id="1685382.AVJ23_03600"/>
<protein>
    <submittedName>
        <fullName evidence="6">Signal peptidase</fullName>
    </submittedName>
</protein>
<dbReference type="AlphaFoldDB" id="A0A0W7WQL8"/>
<reference evidence="6 7" key="1">
    <citation type="submission" date="2015-12" db="EMBL/GenBank/DDBJ databases">
        <authorList>
            <person name="Shamseldin A."/>
            <person name="Moawad H."/>
            <person name="Abd El-Rahim W.M."/>
            <person name="Sadowsky M.J."/>
        </authorList>
    </citation>
    <scope>NUCLEOTIDE SEQUENCE [LARGE SCALE GENOMIC DNA]</scope>
    <source>
        <strain evidence="6 7">SJ5A-1</strain>
    </source>
</reference>
<dbReference type="RefSeq" id="WP_058860747.1">
    <property type="nucleotide sequence ID" value="NZ_LPXO01000001.1"/>
</dbReference>
<dbReference type="GO" id="GO:0030313">
    <property type="term" value="C:cell envelope"/>
    <property type="evidence" value="ECO:0007669"/>
    <property type="project" value="UniProtKB-SubCell"/>
</dbReference>